<feature type="domain" description="F-box associated beta-propeller type 3" evidence="1">
    <location>
        <begin position="2"/>
        <end position="203"/>
    </location>
</feature>
<dbReference type="AlphaFoldDB" id="A0AAD4SNE1"/>
<evidence type="ECO:0000259" key="1">
    <source>
        <dbReference type="Pfam" id="PF08268"/>
    </source>
</evidence>
<evidence type="ECO:0000313" key="3">
    <source>
        <dbReference type="Proteomes" id="UP001202328"/>
    </source>
</evidence>
<evidence type="ECO:0000313" key="2">
    <source>
        <dbReference type="EMBL" id="KAI3911953.1"/>
    </source>
</evidence>
<dbReference type="PANTHER" id="PTHR31111:SF138">
    <property type="entry name" value="F-BOX ASSOCIATED DOMAIN-CONTAINING PROTEIN"/>
    <property type="match status" value="1"/>
</dbReference>
<dbReference type="EMBL" id="JAJJMB010009862">
    <property type="protein sequence ID" value="KAI3911953.1"/>
    <property type="molecule type" value="Genomic_DNA"/>
</dbReference>
<dbReference type="InterPro" id="IPR017451">
    <property type="entry name" value="F-box-assoc_interact_dom"/>
</dbReference>
<accession>A0AAD4SNE1</accession>
<feature type="non-terminal residue" evidence="2">
    <location>
        <position position="1"/>
    </location>
</feature>
<reference evidence="2" key="1">
    <citation type="submission" date="2022-04" db="EMBL/GenBank/DDBJ databases">
        <title>A functionally conserved STORR gene fusion in Papaver species that diverged 16.8 million years ago.</title>
        <authorList>
            <person name="Catania T."/>
        </authorList>
    </citation>
    <scope>NUCLEOTIDE SEQUENCE</scope>
    <source>
        <strain evidence="2">S-188037</strain>
    </source>
</reference>
<organism evidence="2 3">
    <name type="scientific">Papaver atlanticum</name>
    <dbReference type="NCBI Taxonomy" id="357466"/>
    <lineage>
        <taxon>Eukaryota</taxon>
        <taxon>Viridiplantae</taxon>
        <taxon>Streptophyta</taxon>
        <taxon>Embryophyta</taxon>
        <taxon>Tracheophyta</taxon>
        <taxon>Spermatophyta</taxon>
        <taxon>Magnoliopsida</taxon>
        <taxon>Ranunculales</taxon>
        <taxon>Papaveraceae</taxon>
        <taxon>Papaveroideae</taxon>
        <taxon>Papaver</taxon>
    </lineage>
</organism>
<gene>
    <name evidence="2" type="ORF">MKW98_010897</name>
</gene>
<comment type="caution">
    <text evidence="2">The sequence shown here is derived from an EMBL/GenBank/DDBJ whole genome shotgun (WGS) entry which is preliminary data.</text>
</comment>
<dbReference type="PANTHER" id="PTHR31111">
    <property type="entry name" value="BNAA05G37150D PROTEIN-RELATED"/>
    <property type="match status" value="1"/>
</dbReference>
<sequence length="216" mass="25188">REVLTVGGVGNEWRQIDKKFTPGKMVGASVYVNGVIYWLDEHQKVHEVIMAFDVTREKFNKVIVIPTFINNRWRDYPVNGGIQTIWIYVDLVEVDGHIALWERVDACSINLWIYDDVNTNGTIYGNWTEEKITLPFNLWDSCDDYVAFEAITGTDLIIFKNFNQQTKYETLYFYNRIMKNIEKQVDVKGICRDHDAIGFKFSTFVDSLMPVQSTYP</sequence>
<name>A0AAD4SNE1_9MAGN</name>
<dbReference type="Proteomes" id="UP001202328">
    <property type="component" value="Unassembled WGS sequence"/>
</dbReference>
<protein>
    <recommendedName>
        <fullName evidence="1">F-box associated beta-propeller type 3 domain-containing protein</fullName>
    </recommendedName>
</protein>
<dbReference type="NCBIfam" id="TIGR01640">
    <property type="entry name" value="F_box_assoc_1"/>
    <property type="match status" value="1"/>
</dbReference>
<dbReference type="InterPro" id="IPR013187">
    <property type="entry name" value="F-box-assoc_dom_typ3"/>
</dbReference>
<keyword evidence="3" id="KW-1185">Reference proteome</keyword>
<dbReference type="Pfam" id="PF08268">
    <property type="entry name" value="FBA_3"/>
    <property type="match status" value="1"/>
</dbReference>
<proteinExistence type="predicted"/>